<organism evidence="5 6">
    <name type="scientific">Elaeis guineensis var. tenera</name>
    <name type="common">Oil palm</name>
    <dbReference type="NCBI Taxonomy" id="51953"/>
    <lineage>
        <taxon>Eukaryota</taxon>
        <taxon>Viridiplantae</taxon>
        <taxon>Streptophyta</taxon>
        <taxon>Embryophyta</taxon>
        <taxon>Tracheophyta</taxon>
        <taxon>Spermatophyta</taxon>
        <taxon>Magnoliopsida</taxon>
        <taxon>Liliopsida</taxon>
        <taxon>Arecaceae</taxon>
        <taxon>Arecoideae</taxon>
        <taxon>Cocoseae</taxon>
        <taxon>Elaeidinae</taxon>
        <taxon>Elaeis</taxon>
    </lineage>
</organism>
<dbReference type="GO" id="GO:0009959">
    <property type="term" value="P:negative gravitropism"/>
    <property type="evidence" value="ECO:0007669"/>
    <property type="project" value="InterPro"/>
</dbReference>
<dbReference type="Proteomes" id="UP000504607">
    <property type="component" value="Chromosome 1"/>
</dbReference>
<dbReference type="InterPro" id="IPR006943">
    <property type="entry name" value="DUF641_pln"/>
</dbReference>
<dbReference type="RefSeq" id="XP_010916669.1">
    <property type="nucleotide sequence ID" value="XM_010918367.1"/>
</dbReference>
<dbReference type="Pfam" id="PF04859">
    <property type="entry name" value="DUF641"/>
    <property type="match status" value="1"/>
</dbReference>
<dbReference type="AlphaFoldDB" id="A0A6I9R276"/>
<feature type="coiled-coil region" evidence="1">
    <location>
        <begin position="178"/>
        <end position="205"/>
    </location>
</feature>
<dbReference type="InterPro" id="IPR056813">
    <property type="entry name" value="GIL1_IRKI_C"/>
</dbReference>
<evidence type="ECO:0000256" key="1">
    <source>
        <dbReference type="SAM" id="Coils"/>
    </source>
</evidence>
<keyword evidence="1" id="KW-0175">Coiled coil</keyword>
<dbReference type="PANTHER" id="PTHR31161">
    <property type="entry name" value="PROTEIN GRAVITROPIC IN THE LIGHT 1"/>
    <property type="match status" value="1"/>
</dbReference>
<dbReference type="GeneID" id="105041398"/>
<evidence type="ECO:0000256" key="2">
    <source>
        <dbReference type="SAM" id="MobiDB-lite"/>
    </source>
</evidence>
<feature type="region of interest" description="Disordered" evidence="2">
    <location>
        <begin position="57"/>
        <end position="79"/>
    </location>
</feature>
<feature type="domain" description="GIL1/IRKI C-terminal" evidence="4">
    <location>
        <begin position="410"/>
        <end position="458"/>
    </location>
</feature>
<dbReference type="OrthoDB" id="1915848at2759"/>
<dbReference type="InParanoid" id="A0A6I9R276"/>
<gene>
    <name evidence="6" type="primary">LOC105041398</name>
</gene>
<feature type="compositionally biased region" description="Basic and acidic residues" evidence="2">
    <location>
        <begin position="31"/>
        <end position="41"/>
    </location>
</feature>
<evidence type="ECO:0000259" key="4">
    <source>
        <dbReference type="Pfam" id="PF24994"/>
    </source>
</evidence>
<proteinExistence type="predicted"/>
<dbReference type="Pfam" id="PF24994">
    <property type="entry name" value="GIL1_IRKI_C"/>
    <property type="match status" value="1"/>
</dbReference>
<name>A0A6I9R276_ELAGV</name>
<evidence type="ECO:0000259" key="3">
    <source>
        <dbReference type="Pfam" id="PF04859"/>
    </source>
</evidence>
<keyword evidence="5" id="KW-1185">Reference proteome</keyword>
<dbReference type="InterPro" id="IPR040225">
    <property type="entry name" value="GIL1-like"/>
</dbReference>
<accession>A0A6I9R276</accession>
<feature type="region of interest" description="Disordered" evidence="2">
    <location>
        <begin position="26"/>
        <end position="45"/>
    </location>
</feature>
<dbReference type="FunCoup" id="A0A6I9R276">
    <property type="interactions" value="2092"/>
</dbReference>
<evidence type="ECO:0000313" key="6">
    <source>
        <dbReference type="RefSeq" id="XP_010916669.1"/>
    </source>
</evidence>
<evidence type="ECO:0000313" key="5">
    <source>
        <dbReference type="Proteomes" id="UP000504607"/>
    </source>
</evidence>
<dbReference type="KEGG" id="egu:105041398"/>
<sequence>MDPTTTSPSMLARTFTKILRFGRASTISGHEGMESSKDDRPHKLKFSKSLEGYSSVLSEPHYGKGKEEQQQQQKLSNDKETMESLLSNLFARISAIKAAYAQLQFAQSPYDPDSIQSADQAVVTELRNLSELKHIYINNQYDIHPLIDSKSPLDAQVQEQRNLLKTYKITTRKLDSDLNFKESTILSLQAELLELDNQNKSLKAKLQPGRCSMSSLDDLHLSGLNSNHFLTVLQCAVKSIRSFVKLMVQEMEAARWDLDAAAAAIHPAVVLWKPEHRIFAFESYICQKIFSDFHHCDYSLSSLKDRTNWNQQQFFDEFVKLKSLKTKQVLDGKVAAASGLWNFCRAKYLRLVHQTMEVAFFGGLNHRSLVISGRGFPDSEFFLVFAEMARRVWLLHCMFFSFGMEMEASIFQVRRGCRLSEVYMENVVVGGAGVQPAVGFTVVPGFKLGKKVIQSKVYPLGGKLNGRS</sequence>
<dbReference type="GO" id="GO:0009639">
    <property type="term" value="P:response to red or far red light"/>
    <property type="evidence" value="ECO:0007669"/>
    <property type="project" value="InterPro"/>
</dbReference>
<reference evidence="6" key="1">
    <citation type="submission" date="2025-08" db="UniProtKB">
        <authorList>
            <consortium name="RefSeq"/>
        </authorList>
    </citation>
    <scope>IDENTIFICATION</scope>
</reference>
<feature type="domain" description="DUF641" evidence="3">
    <location>
        <begin position="79"/>
        <end position="205"/>
    </location>
</feature>
<protein>
    <submittedName>
        <fullName evidence="6">Protein GRAVITROPIC IN THE LIGHT 1</fullName>
    </submittedName>
</protein>